<feature type="chain" id="PRO_5046783686" description="Polyketide cyclase" evidence="1">
    <location>
        <begin position="27"/>
        <end position="156"/>
    </location>
</feature>
<accession>A0ABT7S7H0</accession>
<dbReference type="Proteomes" id="UP001321453">
    <property type="component" value="Unassembled WGS sequence"/>
</dbReference>
<keyword evidence="3" id="KW-1185">Reference proteome</keyword>
<evidence type="ECO:0000313" key="3">
    <source>
        <dbReference type="Proteomes" id="UP001321453"/>
    </source>
</evidence>
<reference evidence="2 3" key="1">
    <citation type="submission" date="2023-06" db="EMBL/GenBank/DDBJ databases">
        <title>Cellulomonas sp. MW9 Whole genome sequence.</title>
        <authorList>
            <person name="Park S."/>
        </authorList>
    </citation>
    <scope>NUCLEOTIDE SEQUENCE [LARGE SCALE GENOMIC DNA]</scope>
    <source>
        <strain evidence="2 3">MW9</strain>
    </source>
</reference>
<sequence>MRQRRYRLSSTWLLAAPVGTCWDVLADPTMSWPRWWPGVRARDVVATTGLVGSRAHVEFASRARYRLRLELEVAQADAPHRVVLATTGDLVGTADVVLGEEPGRLTRVVVDWDVSTTVPWMNLAGPVLARPFAASHAAVMRDGERGLTAYLGAHTR</sequence>
<name>A0ABT7S7H0_9CELL</name>
<dbReference type="RefSeq" id="WP_289446936.1">
    <property type="nucleotide sequence ID" value="NZ_JAUCGR010000002.1"/>
</dbReference>
<protein>
    <recommendedName>
        <fullName evidence="4">Polyketide cyclase</fullName>
    </recommendedName>
</protein>
<evidence type="ECO:0008006" key="4">
    <source>
        <dbReference type="Google" id="ProtNLM"/>
    </source>
</evidence>
<gene>
    <name evidence="2" type="ORF">QRT05_09545</name>
</gene>
<feature type="signal peptide" evidence="1">
    <location>
        <begin position="1"/>
        <end position="26"/>
    </location>
</feature>
<evidence type="ECO:0000256" key="1">
    <source>
        <dbReference type="SAM" id="SignalP"/>
    </source>
</evidence>
<comment type="caution">
    <text evidence="2">The sequence shown here is derived from an EMBL/GenBank/DDBJ whole genome shotgun (WGS) entry which is preliminary data.</text>
</comment>
<dbReference type="Gene3D" id="3.30.530.20">
    <property type="match status" value="1"/>
</dbReference>
<dbReference type="SUPFAM" id="SSF55961">
    <property type="entry name" value="Bet v1-like"/>
    <property type="match status" value="1"/>
</dbReference>
<proteinExistence type="predicted"/>
<evidence type="ECO:0000313" key="2">
    <source>
        <dbReference type="EMBL" id="MDM7831575.1"/>
    </source>
</evidence>
<organism evidence="2 3">
    <name type="scientific">Cellulomonas edaphi</name>
    <dbReference type="NCBI Taxonomy" id="3053468"/>
    <lineage>
        <taxon>Bacteria</taxon>
        <taxon>Bacillati</taxon>
        <taxon>Actinomycetota</taxon>
        <taxon>Actinomycetes</taxon>
        <taxon>Micrococcales</taxon>
        <taxon>Cellulomonadaceae</taxon>
        <taxon>Cellulomonas</taxon>
    </lineage>
</organism>
<keyword evidence="1" id="KW-0732">Signal</keyword>
<dbReference type="InterPro" id="IPR023393">
    <property type="entry name" value="START-like_dom_sf"/>
</dbReference>
<dbReference type="EMBL" id="JAUCGR010000002">
    <property type="protein sequence ID" value="MDM7831575.1"/>
    <property type="molecule type" value="Genomic_DNA"/>
</dbReference>